<dbReference type="Pfam" id="PF00912">
    <property type="entry name" value="Transgly"/>
    <property type="match status" value="1"/>
</dbReference>
<dbReference type="EC" id="2.4.-.-" evidence="17"/>
<evidence type="ECO:0000256" key="11">
    <source>
        <dbReference type="ARBA" id="ARBA00023268"/>
    </source>
</evidence>
<keyword evidence="8" id="KW-0133">Cell shape</keyword>
<evidence type="ECO:0000256" key="10">
    <source>
        <dbReference type="ARBA" id="ARBA00023136"/>
    </source>
</evidence>
<evidence type="ECO:0000259" key="16">
    <source>
        <dbReference type="Pfam" id="PF00912"/>
    </source>
</evidence>
<protein>
    <submittedName>
        <fullName evidence="17">Transglycosylase domain-containing protein</fullName>
        <ecNumber evidence="17">2.4.-.-</ecNumber>
    </submittedName>
</protein>
<dbReference type="GO" id="GO:0016757">
    <property type="term" value="F:glycosyltransferase activity"/>
    <property type="evidence" value="ECO:0007669"/>
    <property type="project" value="UniProtKB-KW"/>
</dbReference>
<dbReference type="PANTHER" id="PTHR32282:SF11">
    <property type="entry name" value="PENICILLIN-BINDING PROTEIN 1B"/>
    <property type="match status" value="1"/>
</dbReference>
<evidence type="ECO:0000256" key="3">
    <source>
        <dbReference type="ARBA" id="ARBA00022645"/>
    </source>
</evidence>
<evidence type="ECO:0000256" key="8">
    <source>
        <dbReference type="ARBA" id="ARBA00022960"/>
    </source>
</evidence>
<sequence>MRRQTGYIITFLLFLLFLFVLFQVNGELKVAKSFPAVLDEKIPIDEVVLPQTSYITDRTGNVISEIHHSENRITLTKDEIPQIVKELFITIEDQHFYEHLGFDISGISRAALVNLQNDSIDQGGSTLTQQLARNLYLTNEKTYNRKLSELLYSYQLERNLSKEEIITLYINAIYFQNGAYGIETASQLYFNQSIKDASLAKIAFLCAIPNNPYLYNPVTHFSNTKERQERILQNLSEAGKITKEEYEKAIHEPIELAKKEKIVDQYPDYTTYIYQEFEELIAEKDGFNQKIKSATSNDEKEKRQKELDTKVKETLKSGIIIETALNPSIQDAAIHSVERFLPNANVQGAAAVIEHSRNQLVAIVGGKNYEKFSFHRAYQAFRQPGSAIKPLLVYAPYFDQTGASISQTINANNYCKKGYCPRNYGGGQYGNVSLQTAFKYSYNTPAVRLLEKVGVENGFHYLDKLHFSNVVKEDHHLPAAIGGFTYGMSPLEMTNAFATFANNGQFIQARGITRVTDLQGKVLYEWNEQSSTVWSRSANQKVKSLLADVVKSGTAKEANFSSGYIGGKTGTTNDVKDLWFVGLTDKYTAGVWVGHDQNKSIYYMESRKPQIYIWKDIMKASQ</sequence>
<feature type="domain" description="Glycosyl transferase family 51" evidence="16">
    <location>
        <begin position="60"/>
        <end position="235"/>
    </location>
</feature>
<comment type="subcellular location">
    <subcellularLocation>
        <location evidence="1">Cell membrane</location>
    </subcellularLocation>
</comment>
<dbReference type="Proteomes" id="UP001597227">
    <property type="component" value="Unassembled WGS sequence"/>
</dbReference>
<dbReference type="InterPro" id="IPR050396">
    <property type="entry name" value="Glycosyltr_51/Transpeptidase"/>
</dbReference>
<dbReference type="Gene3D" id="3.40.710.10">
    <property type="entry name" value="DD-peptidase/beta-lactamase superfamily"/>
    <property type="match status" value="1"/>
</dbReference>
<dbReference type="InterPro" id="IPR001460">
    <property type="entry name" value="PCN-bd_Tpept"/>
</dbReference>
<keyword evidence="18" id="KW-1185">Reference proteome</keyword>
<keyword evidence="3" id="KW-0121">Carboxypeptidase</keyword>
<evidence type="ECO:0000256" key="4">
    <source>
        <dbReference type="ARBA" id="ARBA00022670"/>
    </source>
</evidence>
<keyword evidence="4" id="KW-0645">Protease</keyword>
<evidence type="ECO:0000256" key="14">
    <source>
        <dbReference type="ARBA" id="ARBA00049902"/>
    </source>
</evidence>
<dbReference type="PANTHER" id="PTHR32282">
    <property type="entry name" value="BINDING PROTEIN TRANSPEPTIDASE, PUTATIVE-RELATED"/>
    <property type="match status" value="1"/>
</dbReference>
<evidence type="ECO:0000313" key="17">
    <source>
        <dbReference type="EMBL" id="MFD1778812.1"/>
    </source>
</evidence>
<proteinExistence type="predicted"/>
<evidence type="ECO:0000313" key="18">
    <source>
        <dbReference type="Proteomes" id="UP001597227"/>
    </source>
</evidence>
<dbReference type="Gene3D" id="1.10.3810.10">
    <property type="entry name" value="Biosynthetic peptidoglycan transglycosylase-like"/>
    <property type="match status" value="1"/>
</dbReference>
<keyword evidence="11" id="KW-0511">Multifunctional enzyme</keyword>
<organism evidence="17 18">
    <name type="scientific">Fredinandcohnia salidurans</name>
    <dbReference type="NCBI Taxonomy" id="2595041"/>
    <lineage>
        <taxon>Bacteria</taxon>
        <taxon>Bacillati</taxon>
        <taxon>Bacillota</taxon>
        <taxon>Bacilli</taxon>
        <taxon>Bacillales</taxon>
        <taxon>Bacillaceae</taxon>
        <taxon>Fredinandcohnia</taxon>
    </lineage>
</organism>
<comment type="caution">
    <text evidence="17">The sequence shown here is derived from an EMBL/GenBank/DDBJ whole genome shotgun (WGS) entry which is preliminary data.</text>
</comment>
<feature type="domain" description="Penicillin-binding protein transpeptidase" evidence="15">
    <location>
        <begin position="348"/>
        <end position="618"/>
    </location>
</feature>
<evidence type="ECO:0000256" key="5">
    <source>
        <dbReference type="ARBA" id="ARBA00022676"/>
    </source>
</evidence>
<dbReference type="SUPFAM" id="SSF56601">
    <property type="entry name" value="beta-lactamase/transpeptidase-like"/>
    <property type="match status" value="1"/>
</dbReference>
<evidence type="ECO:0000256" key="13">
    <source>
        <dbReference type="ARBA" id="ARBA00034000"/>
    </source>
</evidence>
<dbReference type="InterPro" id="IPR001264">
    <property type="entry name" value="Glyco_trans_51"/>
</dbReference>
<evidence type="ECO:0000256" key="2">
    <source>
        <dbReference type="ARBA" id="ARBA00022475"/>
    </source>
</evidence>
<keyword evidence="10" id="KW-0472">Membrane</keyword>
<dbReference type="SUPFAM" id="SSF53955">
    <property type="entry name" value="Lysozyme-like"/>
    <property type="match status" value="1"/>
</dbReference>
<dbReference type="EMBL" id="JBHUEK010000010">
    <property type="protein sequence ID" value="MFD1778812.1"/>
    <property type="molecule type" value="Genomic_DNA"/>
</dbReference>
<dbReference type="InterPro" id="IPR012338">
    <property type="entry name" value="Beta-lactam/transpept-like"/>
</dbReference>
<keyword evidence="6 17" id="KW-0808">Transferase</keyword>
<evidence type="ECO:0000259" key="15">
    <source>
        <dbReference type="Pfam" id="PF00905"/>
    </source>
</evidence>
<evidence type="ECO:0000256" key="7">
    <source>
        <dbReference type="ARBA" id="ARBA00022801"/>
    </source>
</evidence>
<dbReference type="InterPro" id="IPR036950">
    <property type="entry name" value="PBP_transglycosylase"/>
</dbReference>
<accession>A0ABW4MLF1</accession>
<evidence type="ECO:0000256" key="12">
    <source>
        <dbReference type="ARBA" id="ARBA00023316"/>
    </source>
</evidence>
<evidence type="ECO:0000256" key="9">
    <source>
        <dbReference type="ARBA" id="ARBA00022984"/>
    </source>
</evidence>
<evidence type="ECO:0000256" key="6">
    <source>
        <dbReference type="ARBA" id="ARBA00022679"/>
    </source>
</evidence>
<dbReference type="RefSeq" id="WP_388037358.1">
    <property type="nucleotide sequence ID" value="NZ_JBHUEK010000010.1"/>
</dbReference>
<keyword evidence="9" id="KW-0573">Peptidoglycan synthesis</keyword>
<evidence type="ECO:0000256" key="1">
    <source>
        <dbReference type="ARBA" id="ARBA00004236"/>
    </source>
</evidence>
<keyword evidence="2" id="KW-1003">Cell membrane</keyword>
<comment type="catalytic activity">
    <reaction evidence="13">
        <text>Preferential cleavage: (Ac)2-L-Lys-D-Ala-|-D-Ala. Also transpeptidation of peptidyl-alanyl moieties that are N-acyl substituents of D-alanine.</text>
        <dbReference type="EC" id="3.4.16.4"/>
    </reaction>
</comment>
<keyword evidence="7" id="KW-0378">Hydrolase</keyword>
<name>A0ABW4MLF1_9BACI</name>
<gene>
    <name evidence="17" type="ORF">ACFSFW_09040</name>
</gene>
<keyword evidence="12" id="KW-0961">Cell wall biogenesis/degradation</keyword>
<dbReference type="InterPro" id="IPR023346">
    <property type="entry name" value="Lysozyme-like_dom_sf"/>
</dbReference>
<dbReference type="Pfam" id="PF00905">
    <property type="entry name" value="Transpeptidase"/>
    <property type="match status" value="1"/>
</dbReference>
<comment type="catalytic activity">
    <reaction evidence="14">
        <text>[GlcNAc-(1-&gt;4)-Mur2Ac(oyl-L-Ala-gamma-D-Glu-L-Lys-D-Ala-D-Ala)](n)-di-trans,octa-cis-undecaprenyl diphosphate + beta-D-GlcNAc-(1-&gt;4)-Mur2Ac(oyl-L-Ala-gamma-D-Glu-L-Lys-D-Ala-D-Ala)-di-trans,octa-cis-undecaprenyl diphosphate = [GlcNAc-(1-&gt;4)-Mur2Ac(oyl-L-Ala-gamma-D-Glu-L-Lys-D-Ala-D-Ala)](n+1)-di-trans,octa-cis-undecaprenyl diphosphate + di-trans,octa-cis-undecaprenyl diphosphate + H(+)</text>
        <dbReference type="Rhea" id="RHEA:23708"/>
        <dbReference type="Rhea" id="RHEA-COMP:9602"/>
        <dbReference type="Rhea" id="RHEA-COMP:9603"/>
        <dbReference type="ChEBI" id="CHEBI:15378"/>
        <dbReference type="ChEBI" id="CHEBI:58405"/>
        <dbReference type="ChEBI" id="CHEBI:60033"/>
        <dbReference type="ChEBI" id="CHEBI:78435"/>
        <dbReference type="EC" id="2.4.99.28"/>
    </reaction>
</comment>
<reference evidence="18" key="1">
    <citation type="journal article" date="2019" name="Int. J. Syst. Evol. Microbiol.">
        <title>The Global Catalogue of Microorganisms (GCM) 10K type strain sequencing project: providing services to taxonomists for standard genome sequencing and annotation.</title>
        <authorList>
            <consortium name="The Broad Institute Genomics Platform"/>
            <consortium name="The Broad Institute Genome Sequencing Center for Infectious Disease"/>
            <person name="Wu L."/>
            <person name="Ma J."/>
        </authorList>
    </citation>
    <scope>NUCLEOTIDE SEQUENCE [LARGE SCALE GENOMIC DNA]</scope>
    <source>
        <strain evidence="18">CCUG 15531</strain>
    </source>
</reference>
<keyword evidence="5 17" id="KW-0328">Glycosyltransferase</keyword>